<dbReference type="GO" id="GO:0046983">
    <property type="term" value="F:protein dimerization activity"/>
    <property type="evidence" value="ECO:0007669"/>
    <property type="project" value="InterPro"/>
</dbReference>
<dbReference type="GO" id="GO:0045944">
    <property type="term" value="P:positive regulation of transcription by RNA polymerase II"/>
    <property type="evidence" value="ECO:0007669"/>
    <property type="project" value="InterPro"/>
</dbReference>
<sequence length="333" mass="37594">MGRVKLQIKRIENTTNRQVTFSKRRNGLIKKAYELSVLCDVDVAVMMFSPSGRVSLFSGNKSIEEILGRYVNLPEHERGRLRHKEFLLKALGKLRDEADQTCQAASPVSTDSQLEEFQQEILKCKSRIVDMEKRLRVFEGDPFEITTLCQAEFHEQILEETLKQVRLRKQVLQEKYSSPGPPPTTQVHLPPETADVNGFVTGSSSSILEWIPQRDPQIQILNFLGSNGLLRPRDQSQPGAENILPPPQSTLLRGEEINVDDQLSPRSGLENDNIVQRPEFGQVVDVNLSPWTELYPTGDDSFPDAQPGGRALLELYLSQFTPSSISTMNQHQT</sequence>
<dbReference type="InterPro" id="IPR002100">
    <property type="entry name" value="TF_MADSbox"/>
</dbReference>
<keyword evidence="2" id="KW-0805">Transcription regulation</keyword>
<dbReference type="GO" id="GO:0000978">
    <property type="term" value="F:RNA polymerase II cis-regulatory region sequence-specific DNA binding"/>
    <property type="evidence" value="ECO:0000318"/>
    <property type="project" value="GO_Central"/>
</dbReference>
<dbReference type="PROSITE" id="PS50066">
    <property type="entry name" value="MADS_BOX_2"/>
    <property type="match status" value="1"/>
</dbReference>
<dbReference type="EMBL" id="CM001886">
    <property type="protein sequence ID" value="EOY15799.1"/>
    <property type="molecule type" value="Genomic_DNA"/>
</dbReference>
<evidence type="ECO:0000256" key="5">
    <source>
        <dbReference type="ARBA" id="ARBA00023242"/>
    </source>
</evidence>
<evidence type="ECO:0000256" key="4">
    <source>
        <dbReference type="ARBA" id="ARBA00023163"/>
    </source>
</evidence>
<evidence type="ECO:0000256" key="6">
    <source>
        <dbReference type="SAM" id="Coils"/>
    </source>
</evidence>
<organism evidence="8 9">
    <name type="scientific">Theobroma cacao</name>
    <name type="common">Cacao</name>
    <name type="synonym">Cocoa</name>
    <dbReference type="NCBI Taxonomy" id="3641"/>
    <lineage>
        <taxon>Eukaryota</taxon>
        <taxon>Viridiplantae</taxon>
        <taxon>Streptophyta</taxon>
        <taxon>Embryophyta</taxon>
        <taxon>Tracheophyta</taxon>
        <taxon>Spermatophyta</taxon>
        <taxon>Magnoliopsida</taxon>
        <taxon>eudicotyledons</taxon>
        <taxon>Gunneridae</taxon>
        <taxon>Pentapetalae</taxon>
        <taxon>rosids</taxon>
        <taxon>malvids</taxon>
        <taxon>Malvales</taxon>
        <taxon>Malvaceae</taxon>
        <taxon>Byttnerioideae</taxon>
        <taxon>Theobroma</taxon>
    </lineage>
</organism>
<dbReference type="InterPro" id="IPR050142">
    <property type="entry name" value="MADS-box/MEF2_TF"/>
</dbReference>
<dbReference type="eggNOG" id="KOG0014">
    <property type="taxonomic scope" value="Eukaryota"/>
</dbReference>
<dbReference type="Gene3D" id="3.40.1810.10">
    <property type="entry name" value="Transcription factor, MADS-box"/>
    <property type="match status" value="1"/>
</dbReference>
<keyword evidence="4" id="KW-0804">Transcription</keyword>
<dbReference type="InterPro" id="IPR036879">
    <property type="entry name" value="TF_MADSbox_sf"/>
</dbReference>
<dbReference type="InParanoid" id="A0A061FMR3"/>
<dbReference type="CDD" id="cd00265">
    <property type="entry name" value="MADS_MEF2_like"/>
    <property type="match status" value="1"/>
</dbReference>
<keyword evidence="5" id="KW-0539">Nucleus</keyword>
<keyword evidence="3" id="KW-0238">DNA-binding</keyword>
<keyword evidence="9" id="KW-1185">Reference proteome</keyword>
<dbReference type="GO" id="GO:0006357">
    <property type="term" value="P:regulation of transcription by RNA polymerase II"/>
    <property type="evidence" value="ECO:0000318"/>
    <property type="project" value="GO_Central"/>
</dbReference>
<evidence type="ECO:0000313" key="9">
    <source>
        <dbReference type="Proteomes" id="UP000026915"/>
    </source>
</evidence>
<evidence type="ECO:0000259" key="7">
    <source>
        <dbReference type="PROSITE" id="PS50066"/>
    </source>
</evidence>
<dbReference type="Gramene" id="EOY15799">
    <property type="protein sequence ID" value="EOY15799"/>
    <property type="gene ID" value="TCM_034757"/>
</dbReference>
<dbReference type="PRINTS" id="PR00404">
    <property type="entry name" value="MADSDOMAIN"/>
</dbReference>
<accession>A0A061FMR3</accession>
<dbReference type="Proteomes" id="UP000026915">
    <property type="component" value="Chromosome 8"/>
</dbReference>
<dbReference type="SMART" id="SM00432">
    <property type="entry name" value="MADS"/>
    <property type="match status" value="1"/>
</dbReference>
<evidence type="ECO:0000256" key="3">
    <source>
        <dbReference type="ARBA" id="ARBA00023125"/>
    </source>
</evidence>
<feature type="domain" description="MADS-box" evidence="7">
    <location>
        <begin position="1"/>
        <end position="61"/>
    </location>
</feature>
<dbReference type="OMA" id="CEADRTY"/>
<dbReference type="PROSITE" id="PS00350">
    <property type="entry name" value="MADS_BOX_1"/>
    <property type="match status" value="1"/>
</dbReference>
<dbReference type="Pfam" id="PF00319">
    <property type="entry name" value="SRF-TF"/>
    <property type="match status" value="1"/>
</dbReference>
<protein>
    <submittedName>
        <fullName evidence="8">AGAMOUS-like 104</fullName>
    </submittedName>
</protein>
<evidence type="ECO:0000313" key="8">
    <source>
        <dbReference type="EMBL" id="EOY15799.1"/>
    </source>
</evidence>
<dbReference type="PANTHER" id="PTHR48019">
    <property type="entry name" value="SERUM RESPONSE FACTOR HOMOLOG"/>
    <property type="match status" value="1"/>
</dbReference>
<feature type="coiled-coil region" evidence="6">
    <location>
        <begin position="114"/>
        <end position="175"/>
    </location>
</feature>
<name>A0A061FMR3_THECC</name>
<reference evidence="8 9" key="1">
    <citation type="journal article" date="2013" name="Genome Biol.">
        <title>The genome sequence of the most widely cultivated cacao type and its use to identify candidate genes regulating pod color.</title>
        <authorList>
            <person name="Motamayor J.C."/>
            <person name="Mockaitis K."/>
            <person name="Schmutz J."/>
            <person name="Haiminen N."/>
            <person name="Iii D.L."/>
            <person name="Cornejo O."/>
            <person name="Findley S.D."/>
            <person name="Zheng P."/>
            <person name="Utro F."/>
            <person name="Royaert S."/>
            <person name="Saski C."/>
            <person name="Jenkins J."/>
            <person name="Podicheti R."/>
            <person name="Zhao M."/>
            <person name="Scheffler B.E."/>
            <person name="Stack J.C."/>
            <person name="Feltus F.A."/>
            <person name="Mustiga G.M."/>
            <person name="Amores F."/>
            <person name="Phillips W."/>
            <person name="Marelli J.P."/>
            <person name="May G.D."/>
            <person name="Shapiro H."/>
            <person name="Ma J."/>
            <person name="Bustamante C.D."/>
            <person name="Schnell R.J."/>
            <person name="Main D."/>
            <person name="Gilbert D."/>
            <person name="Parida L."/>
            <person name="Kuhn D.N."/>
        </authorList>
    </citation>
    <scope>NUCLEOTIDE SEQUENCE [LARGE SCALE GENOMIC DNA]</scope>
    <source>
        <strain evidence="9">cv. Matina 1-6</strain>
    </source>
</reference>
<evidence type="ECO:0000256" key="1">
    <source>
        <dbReference type="ARBA" id="ARBA00004123"/>
    </source>
</evidence>
<dbReference type="GO" id="GO:0005634">
    <property type="term" value="C:nucleus"/>
    <property type="evidence" value="ECO:0007669"/>
    <property type="project" value="UniProtKB-SubCell"/>
</dbReference>
<gene>
    <name evidence="8" type="ORF">TCM_034757</name>
</gene>
<dbReference type="GO" id="GO:0000981">
    <property type="term" value="F:DNA-binding transcription factor activity, RNA polymerase II-specific"/>
    <property type="evidence" value="ECO:0000318"/>
    <property type="project" value="GO_Central"/>
</dbReference>
<comment type="subcellular location">
    <subcellularLocation>
        <location evidence="1">Nucleus</location>
    </subcellularLocation>
</comment>
<keyword evidence="6" id="KW-0175">Coiled coil</keyword>
<dbReference type="AlphaFoldDB" id="A0A061FMR3"/>
<proteinExistence type="predicted"/>
<dbReference type="InterPro" id="IPR033896">
    <property type="entry name" value="MEF2-like_N"/>
</dbReference>
<evidence type="ECO:0000256" key="2">
    <source>
        <dbReference type="ARBA" id="ARBA00023015"/>
    </source>
</evidence>
<dbReference type="SUPFAM" id="SSF55455">
    <property type="entry name" value="SRF-like"/>
    <property type="match status" value="1"/>
</dbReference>
<dbReference type="HOGENOM" id="CLU_856361_0_0_1"/>
<dbReference type="FunFam" id="3.40.1810.10:FF:000028">
    <property type="entry name" value="Agamous-like MADS-box protein AGL66 isoform A"/>
    <property type="match status" value="1"/>
</dbReference>